<dbReference type="KEGG" id="vg:65071853"/>
<evidence type="ECO:0000313" key="1">
    <source>
        <dbReference type="EMBL" id="QBJ04207.1"/>
    </source>
</evidence>
<dbReference type="EMBL" id="MK554696">
    <property type="protein sequence ID" value="QBJ04207.1"/>
    <property type="molecule type" value="Genomic_DNA"/>
</dbReference>
<reference evidence="1 2" key="1">
    <citation type="submission" date="2019-02" db="EMBL/GenBank/DDBJ databases">
        <title>Genomic, morphological and functional characterisation of novel bacteriophage Fnu1 capable of disrupt Fusobacterium nucleatum biofilm.</title>
        <authorList>
            <person name="Kabwe M."/>
            <person name="Brown T.L."/>
            <person name="Dashper S."/>
            <person name="Speirs L."/>
            <person name="Ku H."/>
            <person name="Petrovski S."/>
            <person name="Chan H.T."/>
            <person name="Lock P."/>
            <person name="Tucci J."/>
        </authorList>
    </citation>
    <scope>NUCLEOTIDE SEQUENCE [LARGE SCALE GENOMIC DNA]</scope>
</reference>
<evidence type="ECO:0000313" key="2">
    <source>
        <dbReference type="Proteomes" id="UP000292160"/>
    </source>
</evidence>
<dbReference type="GeneID" id="65071853"/>
<protein>
    <submittedName>
        <fullName evidence="1">Uncharacterized protein</fullName>
    </submittedName>
</protein>
<proteinExistence type="predicted"/>
<dbReference type="RefSeq" id="YP_010082845.1">
    <property type="nucleotide sequence ID" value="NC_055035.1"/>
</dbReference>
<dbReference type="Proteomes" id="UP000292160">
    <property type="component" value="Segment"/>
</dbReference>
<sequence length="78" mass="9266">MIRDYESLARKVVKWNKTHSIKLELYRTYNNSFKCWGNSKGYKYSLYTNEGDLIAQGQLKTVIEDICCNKYYSKLLIL</sequence>
<organism evidence="1 2">
    <name type="scientific">Fusobacterium phage Fnu1</name>
    <dbReference type="NCBI Taxonomy" id="2530024"/>
    <lineage>
        <taxon>Viruses</taxon>
        <taxon>Duplodnaviria</taxon>
        <taxon>Heunggongvirae</taxon>
        <taxon>Uroviricota</taxon>
        <taxon>Caudoviricetes</taxon>
        <taxon>Latrobevirus</taxon>
        <taxon>Latrobevirus FNU1</taxon>
    </lineage>
</organism>
<accession>A0A481W5Q7</accession>
<keyword evidence="2" id="KW-1185">Reference proteome</keyword>
<name>A0A481W5Q7_9CAUD</name>